<reference evidence="2 3" key="1">
    <citation type="submission" date="2020-07" db="EMBL/GenBank/DDBJ databases">
        <title>Genomic Encyclopedia of Type Strains, Phase IV (KMG-V): Genome sequencing to study the core and pangenomes of soil and plant-associated prokaryotes.</title>
        <authorList>
            <person name="Whitman W."/>
        </authorList>
    </citation>
    <scope>NUCLEOTIDE SEQUENCE [LARGE SCALE GENOMIC DNA]</scope>
    <source>
        <strain evidence="2 3">C8</strain>
    </source>
</reference>
<keyword evidence="1" id="KW-1133">Transmembrane helix</keyword>
<organism evidence="2 3">
    <name type="scientific">Methanococcus maripaludis</name>
    <name type="common">Methanococcus deltae</name>
    <dbReference type="NCBI Taxonomy" id="39152"/>
    <lineage>
        <taxon>Archaea</taxon>
        <taxon>Methanobacteriati</taxon>
        <taxon>Methanobacteriota</taxon>
        <taxon>Methanomada group</taxon>
        <taxon>Methanococci</taxon>
        <taxon>Methanococcales</taxon>
        <taxon>Methanococcaceae</taxon>
        <taxon>Methanococcus</taxon>
    </lineage>
</organism>
<comment type="caution">
    <text evidence="2">The sequence shown here is derived from an EMBL/GenBank/DDBJ whole genome shotgun (WGS) entry which is preliminary data.</text>
</comment>
<proteinExistence type="predicted"/>
<evidence type="ECO:0000256" key="1">
    <source>
        <dbReference type="SAM" id="Phobius"/>
    </source>
</evidence>
<accession>A0A7J9PI09</accession>
<name>A0A7J9PI09_METMI</name>
<keyword evidence="1" id="KW-0812">Transmembrane</keyword>
<protein>
    <submittedName>
        <fullName evidence="2">Uncharacterized protein</fullName>
    </submittedName>
</protein>
<sequence>MTLKSKLCSKKGYIFTYEAVAVVILFVAVFYMGYFTYTHVNLTNQEQKRDLERFEKANLISDMIFKDYLFPSEYYTHDYHEFLEDVAVRHYGFKKIPGSYDPLIVYTKTETLSYYIDVEEYNSSGIGLGDVTDDIPNPDPEYSLRNIYVKEKNLYVPTLLGYFEADQTSQNVSEGEILYFAINGSSKIDSINVSSSLDTNVTFLVNGVPYKSSVTSTEKNSEFEKVLNTYNESSYKSNEIKVLDIQENLGNVTINIYCNDTSTFYILKLKPYNVTLKVDMAQ</sequence>
<evidence type="ECO:0000313" key="2">
    <source>
        <dbReference type="EMBL" id="MBA2862424.1"/>
    </source>
</evidence>
<feature type="transmembrane region" description="Helical" evidence="1">
    <location>
        <begin position="12"/>
        <end position="34"/>
    </location>
</feature>
<dbReference type="AlphaFoldDB" id="A0A7J9PI09"/>
<evidence type="ECO:0000313" key="3">
    <source>
        <dbReference type="Proteomes" id="UP000533207"/>
    </source>
</evidence>
<dbReference type="EMBL" id="JACDUL010000003">
    <property type="protein sequence ID" value="MBA2862424.1"/>
    <property type="molecule type" value="Genomic_DNA"/>
</dbReference>
<gene>
    <name evidence="2" type="ORF">HNP90_001305</name>
</gene>
<keyword evidence="1" id="KW-0472">Membrane</keyword>
<dbReference type="RefSeq" id="WP_012067773.1">
    <property type="nucleotide sequence ID" value="NZ_JACDUL010000003.1"/>
</dbReference>
<dbReference type="Proteomes" id="UP000533207">
    <property type="component" value="Unassembled WGS sequence"/>
</dbReference>